<proteinExistence type="predicted"/>
<evidence type="ECO:0000313" key="2">
    <source>
        <dbReference type="EMBL" id="OMH84493.1"/>
    </source>
</evidence>
<keyword evidence="3" id="KW-1185">Reference proteome</keyword>
<protein>
    <submittedName>
        <fullName evidence="2">Uncharacterized protein</fullName>
    </submittedName>
</protein>
<dbReference type="Proteomes" id="UP000188320">
    <property type="component" value="Unassembled WGS sequence"/>
</dbReference>
<accession>A0A1R1PUB2</accession>
<comment type="caution">
    <text evidence="2">The sequence shown here is derived from an EMBL/GenBank/DDBJ whole genome shotgun (WGS) entry which is preliminary data.</text>
</comment>
<sequence>MTVLKQSVTNVTMAVLLYASYALGTQSLGRASGEHDFGVVVQKHNVRDVGNSDYSPQLLSQQEPVSSQSQYNTQVVGTGSSSYNSQSTAPQLQYTTGSGYGQYTNIWCGTGPTIITKTFTDIISLVESSTNSLVLTEIFTETCLQTTSVTTTVTSIVVIPVSPTDIPSQPNGTNTSGTNTSGTNTSGTNTSESNTSGTNTSDSQTPNTDLKNVSIEKLEINSISVNKVNVGDKTTASDTQSASTS</sequence>
<feature type="compositionally biased region" description="Low complexity" evidence="1">
    <location>
        <begin position="171"/>
        <end position="201"/>
    </location>
</feature>
<name>A0A1R1PUB2_ZANCU</name>
<gene>
    <name evidence="2" type="ORF">AX774_g1982</name>
</gene>
<dbReference type="AlphaFoldDB" id="A0A1R1PUB2"/>
<feature type="region of interest" description="Disordered" evidence="1">
    <location>
        <begin position="52"/>
        <end position="88"/>
    </location>
</feature>
<reference evidence="3" key="1">
    <citation type="submission" date="2017-01" db="EMBL/GenBank/DDBJ databases">
        <authorList>
            <person name="Wang Y."/>
            <person name="White M."/>
            <person name="Kvist S."/>
            <person name="Moncalvo J.-M."/>
        </authorList>
    </citation>
    <scope>NUCLEOTIDE SEQUENCE [LARGE SCALE GENOMIC DNA]</scope>
    <source>
        <strain evidence="3">COL-18-3</strain>
    </source>
</reference>
<feature type="region of interest" description="Disordered" evidence="1">
    <location>
        <begin position="162"/>
        <end position="245"/>
    </location>
</feature>
<organism evidence="2 3">
    <name type="scientific">Zancudomyces culisetae</name>
    <name type="common">Gut fungus</name>
    <name type="synonym">Smittium culisetae</name>
    <dbReference type="NCBI Taxonomy" id="1213189"/>
    <lineage>
        <taxon>Eukaryota</taxon>
        <taxon>Fungi</taxon>
        <taxon>Fungi incertae sedis</taxon>
        <taxon>Zoopagomycota</taxon>
        <taxon>Kickxellomycotina</taxon>
        <taxon>Harpellomycetes</taxon>
        <taxon>Harpellales</taxon>
        <taxon>Legeriomycetaceae</taxon>
        <taxon>Zancudomyces</taxon>
    </lineage>
</organism>
<evidence type="ECO:0000313" key="3">
    <source>
        <dbReference type="Proteomes" id="UP000188320"/>
    </source>
</evidence>
<feature type="compositionally biased region" description="Polar residues" evidence="1">
    <location>
        <begin position="202"/>
        <end position="211"/>
    </location>
</feature>
<feature type="compositionally biased region" description="Low complexity" evidence="1">
    <location>
        <begin position="234"/>
        <end position="245"/>
    </location>
</feature>
<dbReference type="EMBL" id="LSSK01000189">
    <property type="protein sequence ID" value="OMH84493.1"/>
    <property type="molecule type" value="Genomic_DNA"/>
</dbReference>
<evidence type="ECO:0000256" key="1">
    <source>
        <dbReference type="SAM" id="MobiDB-lite"/>
    </source>
</evidence>